<evidence type="ECO:0000313" key="4">
    <source>
        <dbReference type="EMBL" id="RXM98453.1"/>
    </source>
</evidence>
<dbReference type="SUPFAM" id="SSF57756">
    <property type="entry name" value="Retrovirus zinc finger-like domains"/>
    <property type="match status" value="1"/>
</dbReference>
<evidence type="ECO:0000313" key="5">
    <source>
        <dbReference type="Proteomes" id="UP000289886"/>
    </source>
</evidence>
<sequence length="145" mass="14850">MKCFRCGEQGHLKHSCPWLNAGAGPSGSSNGNGEGTEVVQRAQMEETGRLEPGDSAQQQPASSESAAEPEAATASADADKEVVFKVVGKKRQLKERKVSSAAAETMGRGESIWGPMVSHSSGGGSQPCAAVGQSSQTEEGGEGDS</sequence>
<feature type="compositionally biased region" description="Low complexity" evidence="2">
    <location>
        <begin position="20"/>
        <end position="31"/>
    </location>
</feature>
<keyword evidence="1" id="KW-0863">Zinc-finger</keyword>
<feature type="domain" description="CCHC-type" evidence="3">
    <location>
        <begin position="2"/>
        <end position="17"/>
    </location>
</feature>
<gene>
    <name evidence="4" type="ORF">EOD39_13111</name>
</gene>
<feature type="compositionally biased region" description="Basic and acidic residues" evidence="2">
    <location>
        <begin position="43"/>
        <end position="52"/>
    </location>
</feature>
<accession>A0A662YR74</accession>
<feature type="region of interest" description="Disordered" evidence="2">
    <location>
        <begin position="16"/>
        <end position="145"/>
    </location>
</feature>
<feature type="compositionally biased region" description="Low complexity" evidence="2">
    <location>
        <begin position="54"/>
        <end position="76"/>
    </location>
</feature>
<dbReference type="GO" id="GO:0008270">
    <property type="term" value="F:zinc ion binding"/>
    <property type="evidence" value="ECO:0007669"/>
    <property type="project" value="UniProtKB-KW"/>
</dbReference>
<dbReference type="PROSITE" id="PS50158">
    <property type="entry name" value="ZF_CCHC"/>
    <property type="match status" value="1"/>
</dbReference>
<protein>
    <recommendedName>
        <fullName evidence="3">CCHC-type domain-containing protein</fullName>
    </recommendedName>
</protein>
<dbReference type="InterPro" id="IPR036875">
    <property type="entry name" value="Znf_CCHC_sf"/>
</dbReference>
<dbReference type="GO" id="GO:0003676">
    <property type="term" value="F:nucleic acid binding"/>
    <property type="evidence" value="ECO:0007669"/>
    <property type="project" value="InterPro"/>
</dbReference>
<organism evidence="4 5">
    <name type="scientific">Acipenser ruthenus</name>
    <name type="common">Sterlet sturgeon</name>
    <dbReference type="NCBI Taxonomy" id="7906"/>
    <lineage>
        <taxon>Eukaryota</taxon>
        <taxon>Metazoa</taxon>
        <taxon>Chordata</taxon>
        <taxon>Craniata</taxon>
        <taxon>Vertebrata</taxon>
        <taxon>Euteleostomi</taxon>
        <taxon>Actinopterygii</taxon>
        <taxon>Chondrostei</taxon>
        <taxon>Acipenseriformes</taxon>
        <taxon>Acipenseridae</taxon>
        <taxon>Acipenser</taxon>
    </lineage>
</organism>
<dbReference type="EMBL" id="SCEB01000678">
    <property type="protein sequence ID" value="RXM98453.1"/>
    <property type="molecule type" value="Genomic_DNA"/>
</dbReference>
<evidence type="ECO:0000256" key="2">
    <source>
        <dbReference type="SAM" id="MobiDB-lite"/>
    </source>
</evidence>
<comment type="caution">
    <text evidence="4">The sequence shown here is derived from an EMBL/GenBank/DDBJ whole genome shotgun (WGS) entry which is preliminary data.</text>
</comment>
<dbReference type="Proteomes" id="UP000289886">
    <property type="component" value="Unassembled WGS sequence"/>
</dbReference>
<name>A0A662YR74_ACIRT</name>
<proteinExistence type="predicted"/>
<keyword evidence="1" id="KW-0479">Metal-binding</keyword>
<keyword evidence="5" id="KW-1185">Reference proteome</keyword>
<dbReference type="Pfam" id="PF00098">
    <property type="entry name" value="zf-CCHC"/>
    <property type="match status" value="1"/>
</dbReference>
<evidence type="ECO:0000259" key="3">
    <source>
        <dbReference type="PROSITE" id="PS50158"/>
    </source>
</evidence>
<dbReference type="InterPro" id="IPR001878">
    <property type="entry name" value="Znf_CCHC"/>
</dbReference>
<reference evidence="4 5" key="1">
    <citation type="submission" date="2019-01" db="EMBL/GenBank/DDBJ databases">
        <title>Draft Genome and Complete Hox-Cluster Characterization of the Sterlet Sturgeon (Acipenser ruthenus).</title>
        <authorList>
            <person name="Wei Q."/>
        </authorList>
    </citation>
    <scope>NUCLEOTIDE SEQUENCE [LARGE SCALE GENOMIC DNA]</scope>
    <source>
        <strain evidence="4">WHYD16114868_AA</strain>
        <tissue evidence="4">Blood</tissue>
    </source>
</reference>
<keyword evidence="1" id="KW-0862">Zinc</keyword>
<dbReference type="AlphaFoldDB" id="A0A662YR74"/>
<evidence type="ECO:0000256" key="1">
    <source>
        <dbReference type="PROSITE-ProRule" id="PRU00047"/>
    </source>
</evidence>